<evidence type="ECO:0000256" key="1">
    <source>
        <dbReference type="SAM" id="MobiDB-lite"/>
    </source>
</evidence>
<comment type="caution">
    <text evidence="2">The sequence shown here is derived from an EMBL/GenBank/DDBJ whole genome shotgun (WGS) entry which is preliminary data.</text>
</comment>
<feature type="compositionally biased region" description="Acidic residues" evidence="1">
    <location>
        <begin position="132"/>
        <end position="141"/>
    </location>
</feature>
<reference evidence="2 3" key="1">
    <citation type="submission" date="2024-07" db="EMBL/GenBank/DDBJ databases">
        <title>Enhanced genomic and transcriptomic resources for Trichinella pseudospiralis and T. spiralis underpin the discovery of pronounced molecular differences between stages and species.</title>
        <authorList>
            <person name="Pasi K.K."/>
            <person name="La Rosa G."/>
            <person name="Gomez-Morales M.A."/>
            <person name="Tosini F."/>
            <person name="Sumanam S."/>
            <person name="Young N.D."/>
            <person name="Chang B.C."/>
            <person name="Robin G.B."/>
        </authorList>
    </citation>
    <scope>NUCLEOTIDE SEQUENCE [LARGE SCALE GENOMIC DNA]</scope>
    <source>
        <strain evidence="2">ISS534</strain>
    </source>
</reference>
<protein>
    <submittedName>
        <fullName evidence="2">Protein pid-2</fullName>
    </submittedName>
</protein>
<dbReference type="EMBL" id="JBEUSY010000455">
    <property type="protein sequence ID" value="KAL1231626.1"/>
    <property type="molecule type" value="Genomic_DNA"/>
</dbReference>
<feature type="region of interest" description="Disordered" evidence="1">
    <location>
        <begin position="100"/>
        <end position="141"/>
    </location>
</feature>
<sequence>MLAQKQVCSRCKRSSESNADEYIERKRFLTEEEVSSRLSNVHFTEPSSSAVSIAEAKNSIPEVEPLEEEEEEEDELKNIWKTRVHYPQLSNRRMEVVPWTPLPKSFSSSDEEDEKQSQIVENNSDKITVTVDENDEEKMEL</sequence>
<evidence type="ECO:0000313" key="2">
    <source>
        <dbReference type="EMBL" id="KAL1231626.1"/>
    </source>
</evidence>
<gene>
    <name evidence="2" type="ORF">TSPI_03168</name>
</gene>
<evidence type="ECO:0000313" key="3">
    <source>
        <dbReference type="Proteomes" id="UP001558632"/>
    </source>
</evidence>
<proteinExistence type="predicted"/>
<dbReference type="Proteomes" id="UP001558632">
    <property type="component" value="Unassembled WGS sequence"/>
</dbReference>
<keyword evidence="3" id="KW-1185">Reference proteome</keyword>
<name>A0ABR3K8W4_TRISP</name>
<organism evidence="2 3">
    <name type="scientific">Trichinella spiralis</name>
    <name type="common">Trichina worm</name>
    <dbReference type="NCBI Taxonomy" id="6334"/>
    <lineage>
        <taxon>Eukaryota</taxon>
        <taxon>Metazoa</taxon>
        <taxon>Ecdysozoa</taxon>
        <taxon>Nematoda</taxon>
        <taxon>Enoplea</taxon>
        <taxon>Dorylaimia</taxon>
        <taxon>Trichinellida</taxon>
        <taxon>Trichinellidae</taxon>
        <taxon>Trichinella</taxon>
    </lineage>
</organism>
<accession>A0ABR3K8W4</accession>